<evidence type="ECO:0000256" key="1">
    <source>
        <dbReference type="SAM" id="MobiDB-lite"/>
    </source>
</evidence>
<dbReference type="AlphaFoldDB" id="A0A7S4IX43"/>
<dbReference type="EMBL" id="HBKQ01024344">
    <property type="protein sequence ID" value="CAE2242399.1"/>
    <property type="molecule type" value="Transcribed_RNA"/>
</dbReference>
<accession>A0A7S4IX43</accession>
<feature type="region of interest" description="Disordered" evidence="1">
    <location>
        <begin position="167"/>
        <end position="187"/>
    </location>
</feature>
<protein>
    <submittedName>
        <fullName evidence="2">Uncharacterized protein</fullName>
    </submittedName>
</protein>
<name>A0A7S4IX43_9STRA</name>
<sequence>MALKYVPSPNLWGQTSISTFNATRIGESYFSSKSRRQQEKMIARFVIFALAPSVAAFAPSNNIVPQKSPVANVQLSMGEKDVEFGRRNALQSIFGGASFVAASLTNVGTASALDMDAFMNSELEKDQKNCDPKRDPKCIPKLSGDEALCKYGQSGNAKAEACKRVRAAGGDTSQKAAGKSLGGSYAM</sequence>
<proteinExistence type="predicted"/>
<evidence type="ECO:0000313" key="2">
    <source>
        <dbReference type="EMBL" id="CAE2242399.1"/>
    </source>
</evidence>
<reference evidence="2" key="1">
    <citation type="submission" date="2021-01" db="EMBL/GenBank/DDBJ databases">
        <authorList>
            <person name="Corre E."/>
            <person name="Pelletier E."/>
            <person name="Niang G."/>
            <person name="Scheremetjew M."/>
            <person name="Finn R."/>
            <person name="Kale V."/>
            <person name="Holt S."/>
            <person name="Cochrane G."/>
            <person name="Meng A."/>
            <person name="Brown T."/>
            <person name="Cohen L."/>
        </authorList>
    </citation>
    <scope>NUCLEOTIDE SEQUENCE</scope>
    <source>
        <strain evidence="2">Isolate 1302-5</strain>
    </source>
</reference>
<gene>
    <name evidence="2" type="ORF">OAUR00152_LOCUS16599</name>
</gene>
<organism evidence="2">
    <name type="scientific">Odontella aurita</name>
    <dbReference type="NCBI Taxonomy" id="265563"/>
    <lineage>
        <taxon>Eukaryota</taxon>
        <taxon>Sar</taxon>
        <taxon>Stramenopiles</taxon>
        <taxon>Ochrophyta</taxon>
        <taxon>Bacillariophyta</taxon>
        <taxon>Mediophyceae</taxon>
        <taxon>Biddulphiophycidae</taxon>
        <taxon>Eupodiscales</taxon>
        <taxon>Odontellaceae</taxon>
        <taxon>Odontella</taxon>
    </lineage>
</organism>